<keyword evidence="2" id="KW-0732">Signal</keyword>
<protein>
    <submittedName>
        <fullName evidence="3">Uncharacterized protein</fullName>
    </submittedName>
</protein>
<feature type="compositionally biased region" description="Acidic residues" evidence="1">
    <location>
        <begin position="418"/>
        <end position="515"/>
    </location>
</feature>
<reference evidence="3" key="2">
    <citation type="submission" date="2021-04" db="EMBL/GenBank/DDBJ databases">
        <authorList>
            <person name="Gilroy R."/>
        </authorList>
    </citation>
    <scope>NUCLEOTIDE SEQUENCE</scope>
    <source>
        <strain evidence="3">ChiBcec2-3848</strain>
    </source>
</reference>
<feature type="compositionally biased region" description="Acidic residues" evidence="1">
    <location>
        <begin position="81"/>
        <end position="90"/>
    </location>
</feature>
<organism evidence="3 4">
    <name type="scientific">Candidatus Blautia merdavium</name>
    <dbReference type="NCBI Taxonomy" id="2838494"/>
    <lineage>
        <taxon>Bacteria</taxon>
        <taxon>Bacillati</taxon>
        <taxon>Bacillota</taxon>
        <taxon>Clostridia</taxon>
        <taxon>Lachnospirales</taxon>
        <taxon>Lachnospiraceae</taxon>
        <taxon>Blautia</taxon>
    </lineage>
</organism>
<feature type="region of interest" description="Disordered" evidence="1">
    <location>
        <begin position="418"/>
        <end position="560"/>
    </location>
</feature>
<sequence length="876" mass="97265">MKSKNKKRILALVLSMVLMLSTGISAMAEGETPEQTGESKTVEQQEAAQESQGDASGAAKTQGEKNQEIEQETETAAQTETTEEITEEPASEAADLYQDFKDEDGNVVTVIHAYVPEGAFQAKADQISMEAKLLDKESDDYIKSMIQNQLPENSYLGGYVLYEVNFLVDGVITEPAKAITLTIEGSGLRVTDLNRTRAFRYDPADLNVEEEHDELIDMGQKADVLTYLADNGVGEEQISEYEYAELDVQNEIANQIGFNTWKSTIYGCYTEAYSAETEFTQEVSGTTVKVTAPEGAFPMAAEEVSFTAAEITEEQENVISGQLEEKAGELDQEVKDYAAYDLSFTADGEEIQPQVPVTVSFENTGLSAEDVNGGQGFWLDEENGTISDVEGTVENGTASVTLERTGAAGCWTYGDEEVQKEEDSAAVDDSQTDAELTEEETSEGTVEEQEEKENETELEEADEQEDEQKDDPAEEDEEQKNENNDETDASLEEQGDDDSDDEDVENSTESESEAEGQEKDNKVKEENSLKQETADSEETDETDTSSEFKEKNTLAAAPVAGTESRAVSGYVTDLKSDWVQYSSLKNSIDNADDNIIKIDNWKRSDEDKKEYGTVEKLTNSENTHWNWSDVSDISMSLSGDDNVWDGSRKKNHNSNSHLEENQVTAYNETLYDSATWNHYNRWGNVADNDGTSTIHRFQGTFTIPNGEDPNNYDYTIKPVADSNNIFINDDIYVFVYPASMKEKITDQNFMQYLAFWTGTISNSANNDRVNNFHGRTNTKATQNTQDSDTYFGKLTDKWNTPAAEDNAGGIILAAYNSSQDREFIVDVFAEDYNGSGGMYRLEVEKTHTTRVDGQFRKVDKADTNKGVAGAKFELTE</sequence>
<evidence type="ECO:0000256" key="1">
    <source>
        <dbReference type="SAM" id="MobiDB-lite"/>
    </source>
</evidence>
<dbReference type="Proteomes" id="UP000823886">
    <property type="component" value="Unassembled WGS sequence"/>
</dbReference>
<accession>A0A9D2PL45</accession>
<feature type="compositionally biased region" description="Basic and acidic residues" evidence="1">
    <location>
        <begin position="516"/>
        <end position="533"/>
    </location>
</feature>
<evidence type="ECO:0000313" key="3">
    <source>
        <dbReference type="EMBL" id="HJC63052.1"/>
    </source>
</evidence>
<name>A0A9D2PL45_9FIRM</name>
<dbReference type="EMBL" id="DWVZ01000071">
    <property type="protein sequence ID" value="HJC63052.1"/>
    <property type="molecule type" value="Genomic_DNA"/>
</dbReference>
<proteinExistence type="predicted"/>
<reference evidence="3" key="1">
    <citation type="journal article" date="2021" name="PeerJ">
        <title>Extensive microbial diversity within the chicken gut microbiome revealed by metagenomics and culture.</title>
        <authorList>
            <person name="Gilroy R."/>
            <person name="Ravi A."/>
            <person name="Getino M."/>
            <person name="Pursley I."/>
            <person name="Horton D.L."/>
            <person name="Alikhan N.F."/>
            <person name="Baker D."/>
            <person name="Gharbi K."/>
            <person name="Hall N."/>
            <person name="Watson M."/>
            <person name="Adriaenssens E.M."/>
            <person name="Foster-Nyarko E."/>
            <person name="Jarju S."/>
            <person name="Secka A."/>
            <person name="Antonio M."/>
            <person name="Oren A."/>
            <person name="Chaudhuri R.R."/>
            <person name="La Ragione R."/>
            <person name="Hildebrand F."/>
            <person name="Pallen M.J."/>
        </authorList>
    </citation>
    <scope>NUCLEOTIDE SEQUENCE</scope>
    <source>
        <strain evidence="3">ChiBcec2-3848</strain>
    </source>
</reference>
<feature type="region of interest" description="Disordered" evidence="1">
    <location>
        <begin position="28"/>
        <end position="91"/>
    </location>
</feature>
<evidence type="ECO:0000313" key="4">
    <source>
        <dbReference type="Proteomes" id="UP000823886"/>
    </source>
</evidence>
<dbReference type="AlphaFoldDB" id="A0A9D2PL45"/>
<comment type="caution">
    <text evidence="3">The sequence shown here is derived from an EMBL/GenBank/DDBJ whole genome shotgun (WGS) entry which is preliminary data.</text>
</comment>
<feature type="compositionally biased region" description="Polar residues" evidence="1">
    <location>
        <begin position="33"/>
        <end position="54"/>
    </location>
</feature>
<feature type="chain" id="PRO_5039074076" evidence="2">
    <location>
        <begin position="27"/>
        <end position="876"/>
    </location>
</feature>
<feature type="non-terminal residue" evidence="3">
    <location>
        <position position="876"/>
    </location>
</feature>
<evidence type="ECO:0000256" key="2">
    <source>
        <dbReference type="SAM" id="SignalP"/>
    </source>
</evidence>
<feature type="compositionally biased region" description="Acidic residues" evidence="1">
    <location>
        <begin position="534"/>
        <end position="544"/>
    </location>
</feature>
<gene>
    <name evidence="3" type="ORF">H9753_05470</name>
</gene>
<feature type="signal peptide" evidence="2">
    <location>
        <begin position="1"/>
        <end position="26"/>
    </location>
</feature>